<dbReference type="Proteomes" id="UP000499080">
    <property type="component" value="Unassembled WGS sequence"/>
</dbReference>
<evidence type="ECO:0000313" key="2">
    <source>
        <dbReference type="Proteomes" id="UP000499080"/>
    </source>
</evidence>
<sequence>MVRHLPAGTLQKLLCAQRRMRVSVVVEQYSSDHHLFQKLKRFLMKSRISPVSITCRQKPVTGWLCYPAAAVFDTSVQKLISR</sequence>
<comment type="caution">
    <text evidence="1">The sequence shown here is derived from an EMBL/GenBank/DDBJ whole genome shotgun (WGS) entry which is preliminary data.</text>
</comment>
<dbReference type="AlphaFoldDB" id="A0A4Y2D7A8"/>
<protein>
    <submittedName>
        <fullName evidence="1">Uncharacterized protein</fullName>
    </submittedName>
</protein>
<organism evidence="1 2">
    <name type="scientific">Araneus ventricosus</name>
    <name type="common">Orbweaver spider</name>
    <name type="synonym">Epeira ventricosa</name>
    <dbReference type="NCBI Taxonomy" id="182803"/>
    <lineage>
        <taxon>Eukaryota</taxon>
        <taxon>Metazoa</taxon>
        <taxon>Ecdysozoa</taxon>
        <taxon>Arthropoda</taxon>
        <taxon>Chelicerata</taxon>
        <taxon>Arachnida</taxon>
        <taxon>Araneae</taxon>
        <taxon>Araneomorphae</taxon>
        <taxon>Entelegynae</taxon>
        <taxon>Araneoidea</taxon>
        <taxon>Araneidae</taxon>
        <taxon>Araneus</taxon>
    </lineage>
</organism>
<accession>A0A4Y2D7A8</accession>
<dbReference type="EMBL" id="BGPR01000305">
    <property type="protein sequence ID" value="GBM11868.1"/>
    <property type="molecule type" value="Genomic_DNA"/>
</dbReference>
<proteinExistence type="predicted"/>
<keyword evidence="2" id="KW-1185">Reference proteome</keyword>
<reference evidence="1 2" key="1">
    <citation type="journal article" date="2019" name="Sci. Rep.">
        <title>Orb-weaving spider Araneus ventricosus genome elucidates the spidroin gene catalogue.</title>
        <authorList>
            <person name="Kono N."/>
            <person name="Nakamura H."/>
            <person name="Ohtoshi R."/>
            <person name="Moran D.A.P."/>
            <person name="Shinohara A."/>
            <person name="Yoshida Y."/>
            <person name="Fujiwara M."/>
            <person name="Mori M."/>
            <person name="Tomita M."/>
            <person name="Arakawa K."/>
        </authorList>
    </citation>
    <scope>NUCLEOTIDE SEQUENCE [LARGE SCALE GENOMIC DNA]</scope>
</reference>
<evidence type="ECO:0000313" key="1">
    <source>
        <dbReference type="EMBL" id="GBM11868.1"/>
    </source>
</evidence>
<gene>
    <name evidence="1" type="ORF">AVEN_26784_1</name>
</gene>
<name>A0A4Y2D7A8_ARAVE</name>